<dbReference type="RefSeq" id="YP_001469036.1">
    <property type="nucleotide sequence ID" value="NC_009817.1"/>
</dbReference>
<name>A6MAA2_9CAUD</name>
<gene>
    <name evidence="2" type="ORF">KSY1p038</name>
</gene>
<evidence type="ECO:0000313" key="2">
    <source>
        <dbReference type="EMBL" id="ABG21580.1"/>
    </source>
</evidence>
<proteinExistence type="predicted"/>
<dbReference type="GeneID" id="5602014"/>
<reference evidence="2 3" key="1">
    <citation type="journal article" date="2007" name="Virology">
        <title>KSY1, a lactococcal phage with a T7-like transcription.</title>
        <authorList>
            <person name="Chopin A."/>
            <person name="Deveau H."/>
            <person name="Ehrlich S.D."/>
            <person name="Moineau S."/>
            <person name="Chopin M.C."/>
        </authorList>
    </citation>
    <scope>NUCLEOTIDE SEQUENCE</scope>
</reference>
<keyword evidence="3" id="KW-1185">Reference proteome</keyword>
<accession>A6MAA2</accession>
<feature type="compositionally biased region" description="Polar residues" evidence="1">
    <location>
        <begin position="108"/>
        <end position="126"/>
    </location>
</feature>
<protein>
    <submittedName>
        <fullName evidence="2">Gp038</fullName>
    </submittedName>
</protein>
<dbReference type="KEGG" id="vg:5602014"/>
<dbReference type="Proteomes" id="UP000000714">
    <property type="component" value="Segment"/>
</dbReference>
<sequence length="364" mass="37909">MSKYDYTVDINNELVEEGRQGSSKTRLLVGAAAGGLAVNALAGGASKVDKHIESEFHHPDNRQGGFGDFLGGIRGIDPIAGFKGDYSGAKQASKSSNYLKANKSRANNLNVDLNPSGTLGGPTTQQDWKDADQMTNLAQTGQRRRLQTNTGRTATQGQANVDNANIQSQVGAQNALNNYNSTSTLNNTNIQNAQLGFDSTNYRNTANSNIASNNYDSTTAQNSAKAAGAMNSAGVDMFKQVASAYDPNAVGTDGVAGGALPDITSALEKGANAQTQLAQSNANALGTRNSAYNLAESSNAVAYGGMNSDIQSANTGTAKAYGTMNSINSAHNTYLANAQTGAIQGNLNNALQGYDLDDSYNYGK</sequence>
<evidence type="ECO:0000256" key="1">
    <source>
        <dbReference type="SAM" id="MobiDB-lite"/>
    </source>
</evidence>
<organism evidence="2 3">
    <name type="scientific">Lactococcus phage KSY1</name>
    <dbReference type="NCBI Taxonomy" id="2913972"/>
    <lineage>
        <taxon>Viruses</taxon>
        <taxon>Duplodnaviria</taxon>
        <taxon>Heunggongvirae</taxon>
        <taxon>Uroviricota</taxon>
        <taxon>Caudoviricetes</taxon>
        <taxon>Chopinvirus</taxon>
        <taxon>Chopinvirus KSY1</taxon>
    </lineage>
</organism>
<feature type="region of interest" description="Disordered" evidence="1">
    <location>
        <begin position="108"/>
        <end position="128"/>
    </location>
</feature>
<evidence type="ECO:0000313" key="3">
    <source>
        <dbReference type="Proteomes" id="UP000000714"/>
    </source>
</evidence>
<dbReference type="EMBL" id="DQ535032">
    <property type="protein sequence ID" value="ABG21580.1"/>
    <property type="molecule type" value="Genomic_DNA"/>
</dbReference>